<keyword evidence="12" id="KW-0175">Coiled coil</keyword>
<keyword evidence="9" id="KW-0325">Glycoprotein</keyword>
<evidence type="ECO:0000256" key="4">
    <source>
        <dbReference type="ARBA" id="ARBA00022679"/>
    </source>
</evidence>
<dbReference type="PANTHER" id="PTHR10896">
    <property type="entry name" value="GALACTOSYLGALACTOSYLXYLOSYLPROTEIN 3-BETA-GLUCURONOSYLTRANSFERASE BETA-1,3-GLUCURONYLTRANSFERASE"/>
    <property type="match status" value="1"/>
</dbReference>
<evidence type="ECO:0000256" key="6">
    <source>
        <dbReference type="ARBA" id="ARBA00022968"/>
    </source>
</evidence>
<keyword evidence="4 11" id="KW-0808">Transferase</keyword>
<keyword evidence="7" id="KW-1133">Transmembrane helix</keyword>
<comment type="pathway">
    <text evidence="11">Protein modification; protein glycosylation.</text>
</comment>
<dbReference type="InterPro" id="IPR005027">
    <property type="entry name" value="Glyco_trans_43"/>
</dbReference>
<comment type="subcellular location">
    <subcellularLocation>
        <location evidence="11">Golgi apparatus membrane</location>
        <topology evidence="11">Single-pass type II membrane protein</topology>
    </subcellularLocation>
    <subcellularLocation>
        <location evidence="1">Membrane</location>
        <topology evidence="1">Single-pass type II membrane protein</topology>
    </subcellularLocation>
</comment>
<feature type="coiled-coil region" evidence="12">
    <location>
        <begin position="33"/>
        <end position="74"/>
    </location>
</feature>
<evidence type="ECO:0000256" key="1">
    <source>
        <dbReference type="ARBA" id="ARBA00004606"/>
    </source>
</evidence>
<evidence type="ECO:0000256" key="8">
    <source>
        <dbReference type="ARBA" id="ARBA00023136"/>
    </source>
</evidence>
<dbReference type="EnsemblMetazoa" id="CJA35121.1">
    <property type="protein sequence ID" value="CJA35121.1"/>
    <property type="gene ID" value="WBGene00210968"/>
</dbReference>
<keyword evidence="8" id="KW-0472">Membrane</keyword>
<keyword evidence="6 11" id="KW-0735">Signal-anchor</keyword>
<evidence type="ECO:0000313" key="13">
    <source>
        <dbReference type="EnsemblMetazoa" id="CJA35121.1"/>
    </source>
</evidence>
<evidence type="ECO:0000313" key="14">
    <source>
        <dbReference type="Proteomes" id="UP000005237"/>
    </source>
</evidence>
<dbReference type="Pfam" id="PF03360">
    <property type="entry name" value="Glyco_transf_43"/>
    <property type="match status" value="1"/>
</dbReference>
<dbReference type="Proteomes" id="UP000005237">
    <property type="component" value="Unassembled WGS sequence"/>
</dbReference>
<name>A0A8R1IHS4_CAEJA</name>
<accession>A0A8R1IHS4</accession>
<organism evidence="13 14">
    <name type="scientific">Caenorhabditis japonica</name>
    <dbReference type="NCBI Taxonomy" id="281687"/>
    <lineage>
        <taxon>Eukaryota</taxon>
        <taxon>Metazoa</taxon>
        <taxon>Ecdysozoa</taxon>
        <taxon>Nematoda</taxon>
        <taxon>Chromadorea</taxon>
        <taxon>Rhabditida</taxon>
        <taxon>Rhabditina</taxon>
        <taxon>Rhabditomorpha</taxon>
        <taxon>Rhabditoidea</taxon>
        <taxon>Rhabditidae</taxon>
        <taxon>Peloderinae</taxon>
        <taxon>Caenorhabditis</taxon>
    </lineage>
</organism>
<protein>
    <recommendedName>
        <fullName evidence="3 11">Galactosylgalactosylxylosylprotein 3-beta-glucuronosyltransferase</fullName>
        <ecNumber evidence="3 11">2.4.1.135</ecNumber>
    </recommendedName>
</protein>
<dbReference type="GO" id="GO:0005975">
    <property type="term" value="P:carbohydrate metabolic process"/>
    <property type="evidence" value="ECO:0007669"/>
    <property type="project" value="TreeGrafter"/>
</dbReference>
<dbReference type="GO" id="GO:0015018">
    <property type="term" value="F:galactosylgalactosylxylosylprotein 3-beta-glucuronosyltransferase activity"/>
    <property type="evidence" value="ECO:0007669"/>
    <property type="project" value="UniProtKB-UniRule"/>
</dbReference>
<evidence type="ECO:0000256" key="3">
    <source>
        <dbReference type="ARBA" id="ARBA00012641"/>
    </source>
</evidence>
<evidence type="ECO:0000256" key="11">
    <source>
        <dbReference type="RuleBase" id="RU363127"/>
    </source>
</evidence>
<evidence type="ECO:0000256" key="12">
    <source>
        <dbReference type="SAM" id="Coils"/>
    </source>
</evidence>
<keyword evidence="11" id="KW-0464">Manganese</keyword>
<keyword evidence="11" id="KW-0333">Golgi apparatus</keyword>
<keyword evidence="5" id="KW-0812">Transmembrane</keyword>
<sequence>MIPSRIVEKWWFRAFIALLLFFTWQLFYAISKVQSLDEEKVTLQATIEVLTRKSDELRRQIFEKERNLHQLNGRVEEIDTQIRDHLSLLPRAKKSASFIYFITPTHFRAAQKADLTRLSHTLSHVPNLHWIVVEDSDTQSPTVREILKRSRLPYTHLNARTPTDQKMKEKVNLAHLDKVPDDTQREICFILRSVLDR</sequence>
<dbReference type="AlphaFoldDB" id="A0A8R1IHS4"/>
<dbReference type="InterPro" id="IPR029044">
    <property type="entry name" value="Nucleotide-diphossugar_trans"/>
</dbReference>
<evidence type="ECO:0000256" key="10">
    <source>
        <dbReference type="ARBA" id="ARBA00047979"/>
    </source>
</evidence>
<evidence type="ECO:0000256" key="5">
    <source>
        <dbReference type="ARBA" id="ARBA00022692"/>
    </source>
</evidence>
<reference evidence="14" key="1">
    <citation type="submission" date="2010-08" db="EMBL/GenBank/DDBJ databases">
        <authorList>
            <consortium name="Caenorhabditis japonica Sequencing Consortium"/>
            <person name="Wilson R.K."/>
        </authorList>
    </citation>
    <scope>NUCLEOTIDE SEQUENCE [LARGE SCALE GENOMIC DNA]</scope>
    <source>
        <strain evidence="14">DF5081</strain>
    </source>
</reference>
<dbReference type="SUPFAM" id="SSF53448">
    <property type="entry name" value="Nucleotide-diphospho-sugar transferases"/>
    <property type="match status" value="1"/>
</dbReference>
<evidence type="ECO:0000256" key="9">
    <source>
        <dbReference type="ARBA" id="ARBA00023180"/>
    </source>
</evidence>
<evidence type="ECO:0000256" key="2">
    <source>
        <dbReference type="ARBA" id="ARBA00007706"/>
    </source>
</evidence>
<comment type="catalytic activity">
    <reaction evidence="10 11">
        <text>3-O-(beta-D-galactosyl-(1-&gt;3)-beta-D-galactosyl-(1-&gt;4)-beta-D-xylosyl)-L-seryl-[protein] + UDP-alpha-D-glucuronate = 3-O-(beta-D-GlcA-(1-&gt;3)-beta-D-Gal-(1-&gt;3)-beta-D-Gal-(1-&gt;4)-beta-D-Xyl)-L-seryl-[protein] + UDP + H(+)</text>
        <dbReference type="Rhea" id="RHEA:24168"/>
        <dbReference type="Rhea" id="RHEA-COMP:12571"/>
        <dbReference type="Rhea" id="RHEA-COMP:12573"/>
        <dbReference type="ChEBI" id="CHEBI:15378"/>
        <dbReference type="ChEBI" id="CHEBI:58052"/>
        <dbReference type="ChEBI" id="CHEBI:58223"/>
        <dbReference type="ChEBI" id="CHEBI:132090"/>
        <dbReference type="ChEBI" id="CHEBI:132093"/>
        <dbReference type="EC" id="2.4.1.135"/>
    </reaction>
</comment>
<keyword evidence="14" id="KW-1185">Reference proteome</keyword>
<keyword evidence="11" id="KW-0479">Metal-binding</keyword>
<dbReference type="Gene3D" id="3.90.550.10">
    <property type="entry name" value="Spore Coat Polysaccharide Biosynthesis Protein SpsA, Chain A"/>
    <property type="match status" value="1"/>
</dbReference>
<proteinExistence type="inferred from homology"/>
<dbReference type="GO" id="GO:0000139">
    <property type="term" value="C:Golgi membrane"/>
    <property type="evidence" value="ECO:0007669"/>
    <property type="project" value="UniProtKB-SubCell"/>
</dbReference>
<comment type="similarity">
    <text evidence="2 11">Belongs to the glycosyltransferase 43 family.</text>
</comment>
<dbReference type="GO" id="GO:0050650">
    <property type="term" value="P:chondroitin sulfate proteoglycan biosynthetic process"/>
    <property type="evidence" value="ECO:0007669"/>
    <property type="project" value="TreeGrafter"/>
</dbReference>
<evidence type="ECO:0000256" key="7">
    <source>
        <dbReference type="ARBA" id="ARBA00022989"/>
    </source>
</evidence>
<reference evidence="13" key="2">
    <citation type="submission" date="2022-06" db="UniProtKB">
        <authorList>
            <consortium name="EnsemblMetazoa"/>
        </authorList>
    </citation>
    <scope>IDENTIFICATION</scope>
    <source>
        <strain evidence="13">DF5081</strain>
    </source>
</reference>
<dbReference type="PANTHER" id="PTHR10896:SF65">
    <property type="entry name" value="GALACTOSYLGALACTOSYLXYLOSYLPROTEIN 3-BETA-GLUCURONOSYLTRANSFERASE 3"/>
    <property type="match status" value="1"/>
</dbReference>
<dbReference type="GO" id="GO:0046872">
    <property type="term" value="F:metal ion binding"/>
    <property type="evidence" value="ECO:0007669"/>
    <property type="project" value="UniProtKB-KW"/>
</dbReference>
<comment type="cofactor">
    <cofactor evidence="11">
        <name>Mn(2+)</name>
        <dbReference type="ChEBI" id="CHEBI:29035"/>
    </cofactor>
</comment>
<dbReference type="EC" id="2.4.1.135" evidence="3 11"/>